<gene>
    <name evidence="2" type="ORF">MCOS_LOCUS7605</name>
</gene>
<dbReference type="AlphaFoldDB" id="A0A3P6H236"/>
<dbReference type="EMBL" id="UXSR01005386">
    <property type="protein sequence ID" value="VDD81602.1"/>
    <property type="molecule type" value="Genomic_DNA"/>
</dbReference>
<name>A0A3P6H236_MESCO</name>
<feature type="compositionally biased region" description="Polar residues" evidence="1">
    <location>
        <begin position="1"/>
        <end position="10"/>
    </location>
</feature>
<evidence type="ECO:0000256" key="1">
    <source>
        <dbReference type="SAM" id="MobiDB-lite"/>
    </source>
</evidence>
<evidence type="ECO:0000313" key="3">
    <source>
        <dbReference type="Proteomes" id="UP000267029"/>
    </source>
</evidence>
<proteinExistence type="predicted"/>
<reference evidence="2 3" key="1">
    <citation type="submission" date="2018-10" db="EMBL/GenBank/DDBJ databases">
        <authorList>
            <consortium name="Pathogen Informatics"/>
        </authorList>
    </citation>
    <scope>NUCLEOTIDE SEQUENCE [LARGE SCALE GENOMIC DNA]</scope>
</reference>
<dbReference type="Proteomes" id="UP000267029">
    <property type="component" value="Unassembled WGS sequence"/>
</dbReference>
<feature type="region of interest" description="Disordered" evidence="1">
    <location>
        <begin position="1"/>
        <end position="24"/>
    </location>
</feature>
<protein>
    <submittedName>
        <fullName evidence="2">Uncharacterized protein</fullName>
    </submittedName>
</protein>
<sequence length="165" mass="17811">MPSAAPTSVSELGGSESDRNSERPAIHTPVHVYETSGTLGCANTHTKSRTREEFEQRMAVCTNCDTPLGPLRYITTFQLLGSARLSTRDRMQAQTHLSYIICCCHDHDPDEDASPAAPPPPPPPPPGAVIKHFPVKGARQLAFTEPVTTLGDRAGVIAALLWVRS</sequence>
<accession>A0A3P6H236</accession>
<organism evidence="2 3">
    <name type="scientific">Mesocestoides corti</name>
    <name type="common">Flatworm</name>
    <dbReference type="NCBI Taxonomy" id="53468"/>
    <lineage>
        <taxon>Eukaryota</taxon>
        <taxon>Metazoa</taxon>
        <taxon>Spiralia</taxon>
        <taxon>Lophotrochozoa</taxon>
        <taxon>Platyhelminthes</taxon>
        <taxon>Cestoda</taxon>
        <taxon>Eucestoda</taxon>
        <taxon>Cyclophyllidea</taxon>
        <taxon>Mesocestoididae</taxon>
        <taxon>Mesocestoides</taxon>
    </lineage>
</organism>
<evidence type="ECO:0000313" key="2">
    <source>
        <dbReference type="EMBL" id="VDD81602.1"/>
    </source>
</evidence>
<keyword evidence="3" id="KW-1185">Reference proteome</keyword>